<reference evidence="1" key="1">
    <citation type="journal article" date="2019" name="bioRxiv">
        <title>The Genome of the Zebra Mussel, Dreissena polymorpha: A Resource for Invasive Species Research.</title>
        <authorList>
            <person name="McCartney M.A."/>
            <person name="Auch B."/>
            <person name="Kono T."/>
            <person name="Mallez S."/>
            <person name="Zhang Y."/>
            <person name="Obille A."/>
            <person name="Becker A."/>
            <person name="Abrahante J.E."/>
            <person name="Garbe J."/>
            <person name="Badalamenti J.P."/>
            <person name="Herman A."/>
            <person name="Mangelson H."/>
            <person name="Liachko I."/>
            <person name="Sullivan S."/>
            <person name="Sone E.D."/>
            <person name="Koren S."/>
            <person name="Silverstein K.A.T."/>
            <person name="Beckman K.B."/>
            <person name="Gohl D.M."/>
        </authorList>
    </citation>
    <scope>NUCLEOTIDE SEQUENCE</scope>
    <source>
        <strain evidence="1">Duluth1</strain>
        <tissue evidence="1">Whole animal</tissue>
    </source>
</reference>
<keyword evidence="2" id="KW-1185">Reference proteome</keyword>
<dbReference type="Proteomes" id="UP000828390">
    <property type="component" value="Unassembled WGS sequence"/>
</dbReference>
<protein>
    <submittedName>
        <fullName evidence="1">Uncharacterized protein</fullName>
    </submittedName>
</protein>
<dbReference type="EMBL" id="JAIWYP010000005">
    <property type="protein sequence ID" value="KAH3823505.1"/>
    <property type="molecule type" value="Genomic_DNA"/>
</dbReference>
<comment type="caution">
    <text evidence="1">The sequence shown here is derived from an EMBL/GenBank/DDBJ whole genome shotgun (WGS) entry which is preliminary data.</text>
</comment>
<evidence type="ECO:0000313" key="2">
    <source>
        <dbReference type="Proteomes" id="UP000828390"/>
    </source>
</evidence>
<gene>
    <name evidence="1" type="ORF">DPMN_125310</name>
</gene>
<sequence>MPMKDPIVLFICSVTGSTPSVTFKVKGPGVPQNGKPTLKLNLHEELYGISSADSQGALETYEAIIRALVTTTAAILAVLI</sequence>
<evidence type="ECO:0000313" key="1">
    <source>
        <dbReference type="EMBL" id="KAH3823505.1"/>
    </source>
</evidence>
<reference evidence="1" key="2">
    <citation type="submission" date="2020-11" db="EMBL/GenBank/DDBJ databases">
        <authorList>
            <person name="McCartney M.A."/>
            <person name="Auch B."/>
            <person name="Kono T."/>
            <person name="Mallez S."/>
            <person name="Becker A."/>
            <person name="Gohl D.M."/>
            <person name="Silverstein K.A.T."/>
            <person name="Koren S."/>
            <person name="Bechman K.B."/>
            <person name="Herman A."/>
            <person name="Abrahante J.E."/>
            <person name="Garbe J."/>
        </authorList>
    </citation>
    <scope>NUCLEOTIDE SEQUENCE</scope>
    <source>
        <strain evidence="1">Duluth1</strain>
        <tissue evidence="1">Whole animal</tissue>
    </source>
</reference>
<accession>A0A9D4JSZ6</accession>
<proteinExistence type="predicted"/>
<name>A0A9D4JSZ6_DREPO</name>
<organism evidence="1 2">
    <name type="scientific">Dreissena polymorpha</name>
    <name type="common">Zebra mussel</name>
    <name type="synonym">Mytilus polymorpha</name>
    <dbReference type="NCBI Taxonomy" id="45954"/>
    <lineage>
        <taxon>Eukaryota</taxon>
        <taxon>Metazoa</taxon>
        <taxon>Spiralia</taxon>
        <taxon>Lophotrochozoa</taxon>
        <taxon>Mollusca</taxon>
        <taxon>Bivalvia</taxon>
        <taxon>Autobranchia</taxon>
        <taxon>Heteroconchia</taxon>
        <taxon>Euheterodonta</taxon>
        <taxon>Imparidentia</taxon>
        <taxon>Neoheterodontei</taxon>
        <taxon>Myida</taxon>
        <taxon>Dreissenoidea</taxon>
        <taxon>Dreissenidae</taxon>
        <taxon>Dreissena</taxon>
    </lineage>
</organism>
<dbReference type="AlphaFoldDB" id="A0A9D4JSZ6"/>